<gene>
    <name evidence="2" type="ORF">CH376_12365</name>
    <name evidence="1" type="ORF">CH380_19720</name>
</gene>
<comment type="caution">
    <text evidence="1">The sequence shown here is derived from an EMBL/GenBank/DDBJ whole genome shotgun (WGS) entry which is preliminary data.</text>
</comment>
<evidence type="ECO:0008006" key="5">
    <source>
        <dbReference type="Google" id="ProtNLM"/>
    </source>
</evidence>
<dbReference type="Proteomes" id="UP000232149">
    <property type="component" value="Unassembled WGS sequence"/>
</dbReference>
<evidence type="ECO:0000313" key="1">
    <source>
        <dbReference type="EMBL" id="PJZ51517.1"/>
    </source>
</evidence>
<evidence type="ECO:0000313" key="2">
    <source>
        <dbReference type="EMBL" id="PJZ61575.1"/>
    </source>
</evidence>
<dbReference type="Proteomes" id="UP000232188">
    <property type="component" value="Unassembled WGS sequence"/>
</dbReference>
<evidence type="ECO:0000313" key="4">
    <source>
        <dbReference type="Proteomes" id="UP000232188"/>
    </source>
</evidence>
<dbReference type="EMBL" id="NPDV01000023">
    <property type="protein sequence ID" value="PJZ51517.1"/>
    <property type="molecule type" value="Genomic_DNA"/>
</dbReference>
<evidence type="ECO:0000313" key="3">
    <source>
        <dbReference type="Proteomes" id="UP000232149"/>
    </source>
</evidence>
<sequence>MGVIDSISGFGGSVVDGAKSAFNSVTGGSFSGSLAPTYQPQNVFSLSFYEKKNNGSYNLAGANVDSNEYFFVNGPLQYTENFKYRVGIEKTFGGVVVVDYGPDNHEIKLEGEFHIYHLGLPAKPKSAIPGDTGAGFIQSAFSAAKSIVSNSVSSYYDKIRSSYLSFGGGEFRSGLQEFQDFMFILHYSRSLDPVQYTSNDPQGSKIAKLFRERRLTWKSHAMVFRDYDRNRTVEVVIPSSGFAITRSVSDTNTYKYSLNLVVVRELDSSITSQLIRSNFNPFRTISGLMNELENIINLPLQLSGALLGVARGVQVFASSTKRLLSSWDRMKDQFNAQGKLARKTFESAKADLGIKSKKRGFNAEEISQRIDDAYRKSRSNEADFRQNLEKASSDCSALILLIAQFTIPVQTGGSYESMSLLPNADLSAWIDNDVYQFALTANQILLETQSAINEAAVDNEYSIHYVSSGDTWESIAEKKLGDVNLGQALALYNGQHETTILARRAIKIPYGTKTNVFTVLPDNPTPKDLEIGLLGCDIKLTENRGIAISPTGDLEIVEGDEALVNEKLDHIDIVIGSIPGSPDIGNPIAWGETPDEIYSKGYIKELLRQFKSDPRVNDARFLGVIQDGDKILFRFYLESISGGSNIISI</sequence>
<protein>
    <recommendedName>
        <fullName evidence="5">LysM domain-containing protein</fullName>
    </recommendedName>
</protein>
<dbReference type="EMBL" id="NPDU01000029">
    <property type="protein sequence ID" value="PJZ61575.1"/>
    <property type="molecule type" value="Genomic_DNA"/>
</dbReference>
<organism evidence="1 4">
    <name type="scientific">Leptospira adleri</name>
    <dbReference type="NCBI Taxonomy" id="2023186"/>
    <lineage>
        <taxon>Bacteria</taxon>
        <taxon>Pseudomonadati</taxon>
        <taxon>Spirochaetota</taxon>
        <taxon>Spirochaetia</taxon>
        <taxon>Leptospirales</taxon>
        <taxon>Leptospiraceae</taxon>
        <taxon>Leptospira</taxon>
    </lineage>
</organism>
<accession>A0A2M9YJ03</accession>
<dbReference type="RefSeq" id="WP_100787476.1">
    <property type="nucleotide sequence ID" value="NZ_NPDU01000029.1"/>
</dbReference>
<proteinExistence type="predicted"/>
<keyword evidence="3" id="KW-1185">Reference proteome</keyword>
<dbReference type="AlphaFoldDB" id="A0A2M9YJ03"/>
<name>A0A2M9YJ03_9LEPT</name>
<reference evidence="3 4" key="1">
    <citation type="submission" date="2017-07" db="EMBL/GenBank/DDBJ databases">
        <title>Leptospira spp. isolated from tropical soils.</title>
        <authorList>
            <person name="Thibeaux R."/>
            <person name="Iraola G."/>
            <person name="Ferres I."/>
            <person name="Bierque E."/>
            <person name="Girault D."/>
            <person name="Soupe-Gilbert M.-E."/>
            <person name="Picardeau M."/>
            <person name="Goarant C."/>
        </authorList>
    </citation>
    <scope>NUCLEOTIDE SEQUENCE [LARGE SCALE GENOMIC DNA]</scope>
    <source>
        <strain evidence="1 4">FH2-B-C1</strain>
        <strain evidence="2 3">FH2-B-D1</strain>
    </source>
</reference>